<protein>
    <recommendedName>
        <fullName evidence="1">HNH nuclease domain-containing protein</fullName>
    </recommendedName>
</protein>
<dbReference type="RefSeq" id="WP_261851370.1">
    <property type="nucleotide sequence ID" value="NZ_BQXY01000001.1"/>
</dbReference>
<sequence length="389" mass="46236">MDKLYSITQESILAKEIQNSLPSSNFVDSRTFSRLLNDDKVVASYKMYWFLAILKEVSIGNRDIKFRTLIARMIVSAWYPIMQYKLSFGAFDNLKKLVSYIADNYEVSANCDEEKLFNTINTVQDKELEKMIRELTYLVPYRLLSPFFEEELKGMPKGEKKRLIVELSQGNENSLYKIVEDRIIVSENWSRYLNDNYRIIKAWIYFKIVVFLQKRNLNVPAIALKLEPPRSRNLTKSTKLWNKIILSKNITDIYTGEKFTVTNYERLGSLSVDHFIPWSFVMHDQLWNLTPTFKNINSKKSDKLLPYNKYMEKFCNIQYEAFDYVCENKINSFVEEYIDALRVEEIYDFHKHASREKFSEEMRKCIMPLYQIAENQGFVVMDKFDFNQE</sequence>
<organism evidence="2 3">
    <name type="scientific">Clostridium folliculivorans</name>
    <dbReference type="NCBI Taxonomy" id="2886038"/>
    <lineage>
        <taxon>Bacteria</taxon>
        <taxon>Bacillati</taxon>
        <taxon>Bacillota</taxon>
        <taxon>Clostridia</taxon>
        <taxon>Eubacteriales</taxon>
        <taxon>Clostridiaceae</taxon>
        <taxon>Clostridium</taxon>
    </lineage>
</organism>
<evidence type="ECO:0000313" key="2">
    <source>
        <dbReference type="EMBL" id="GKU24363.1"/>
    </source>
</evidence>
<dbReference type="EMBL" id="BQXY01000001">
    <property type="protein sequence ID" value="GKU24363.1"/>
    <property type="molecule type" value="Genomic_DNA"/>
</dbReference>
<feature type="domain" description="HNH nuclease" evidence="1">
    <location>
        <begin position="252"/>
        <end position="303"/>
    </location>
</feature>
<dbReference type="Gene3D" id="1.10.30.50">
    <property type="match status" value="1"/>
</dbReference>
<accession>A0A9W6DA68</accession>
<dbReference type="Proteomes" id="UP001057868">
    <property type="component" value="Unassembled WGS sequence"/>
</dbReference>
<evidence type="ECO:0000313" key="3">
    <source>
        <dbReference type="Proteomes" id="UP001057868"/>
    </source>
</evidence>
<proteinExistence type="predicted"/>
<comment type="caution">
    <text evidence="2">The sequence shown here is derived from an EMBL/GenBank/DDBJ whole genome shotgun (WGS) entry which is preliminary data.</text>
</comment>
<gene>
    <name evidence="2" type="ORF">CFOLD11_11890</name>
</gene>
<dbReference type="InterPro" id="IPR003615">
    <property type="entry name" value="HNH_nuc"/>
</dbReference>
<reference evidence="2" key="1">
    <citation type="journal article" date="2023" name="Int. J. Syst. Evol. Microbiol.">
        <title>&lt;i&gt;Clostridium folliculivorans&lt;/i&gt; sp. nov., isolated from soil samples of an organic paddy in Japan.</title>
        <authorList>
            <person name="Tazawa J."/>
            <person name="Kobayashi H."/>
            <person name="Tanizawa Y."/>
            <person name="Uchino A."/>
            <person name="Tanaka F."/>
            <person name="Urashima Y."/>
            <person name="Miura S."/>
            <person name="Sakamoto M."/>
            <person name="Ohkuma M."/>
            <person name="Tohno M."/>
        </authorList>
    </citation>
    <scope>NUCLEOTIDE SEQUENCE</scope>
    <source>
        <strain evidence="2">D1-1</strain>
    </source>
</reference>
<dbReference type="Pfam" id="PF13395">
    <property type="entry name" value="HNH_4"/>
    <property type="match status" value="1"/>
</dbReference>
<keyword evidence="3" id="KW-1185">Reference proteome</keyword>
<evidence type="ECO:0000259" key="1">
    <source>
        <dbReference type="Pfam" id="PF13395"/>
    </source>
</evidence>
<name>A0A9W6DA68_9CLOT</name>
<dbReference type="AlphaFoldDB" id="A0A9W6DA68"/>